<name>A0ACC2X7U0_9TREE</name>
<keyword evidence="2" id="KW-1185">Reference proteome</keyword>
<reference evidence="1" key="1">
    <citation type="submission" date="2023-04" db="EMBL/GenBank/DDBJ databases">
        <title>Draft Genome sequencing of Naganishia species isolated from polar environments using Oxford Nanopore Technology.</title>
        <authorList>
            <person name="Leo P."/>
            <person name="Venkateswaran K."/>
        </authorList>
    </citation>
    <scope>NUCLEOTIDE SEQUENCE</scope>
    <source>
        <strain evidence="1">DBVPG 5303</strain>
    </source>
</reference>
<proteinExistence type="predicted"/>
<gene>
    <name evidence="1" type="ORF">QFC24_005712</name>
</gene>
<dbReference type="Proteomes" id="UP001234202">
    <property type="component" value="Unassembled WGS sequence"/>
</dbReference>
<accession>A0ACC2X7U0</accession>
<evidence type="ECO:0000313" key="2">
    <source>
        <dbReference type="Proteomes" id="UP001234202"/>
    </source>
</evidence>
<evidence type="ECO:0000313" key="1">
    <source>
        <dbReference type="EMBL" id="KAJ9119479.1"/>
    </source>
</evidence>
<dbReference type="EMBL" id="JASBWV010000024">
    <property type="protein sequence ID" value="KAJ9119479.1"/>
    <property type="molecule type" value="Genomic_DNA"/>
</dbReference>
<sequence>MSQRRITTPLNSILPFLRVPIFCGPMSGAAGGKLAAAVTKGGGLGFIGGGYFTPDQYTANLEEASEALHGSVKPVGPGRGRLDVGVGFLGWGLSKLDQTSSSDPVPIVNGTNYHHRTKAVACIDAALKFRPRAVWLAFGNEEELVGWAQVMRAREALLNADTNKLESWKLFVGVGSVEEARVAVEKVGADVIVAQGNRALRCEAGGHGSSTSPPLLNLVPSISAALPSFTALNPSSPAPLLLGAGGLSSGAHLAALLTLGAHGAVYGTRFLLTPESTYSATRKQLLLDARHGSTMRSMAFDEARGTLDWPAGVDGRGIVNETVRDYQAGQLGLEERQERYTRADKEDDRERLIVWAGTGIGAVNEISPAEEVVKQMEKEAIQALGHAGTYLQG</sequence>
<protein>
    <submittedName>
        <fullName evidence="1">Uncharacterized protein</fullName>
    </submittedName>
</protein>
<comment type="caution">
    <text evidence="1">The sequence shown here is derived from an EMBL/GenBank/DDBJ whole genome shotgun (WGS) entry which is preliminary data.</text>
</comment>
<organism evidence="1 2">
    <name type="scientific">Naganishia onofrii</name>
    <dbReference type="NCBI Taxonomy" id="1851511"/>
    <lineage>
        <taxon>Eukaryota</taxon>
        <taxon>Fungi</taxon>
        <taxon>Dikarya</taxon>
        <taxon>Basidiomycota</taxon>
        <taxon>Agaricomycotina</taxon>
        <taxon>Tremellomycetes</taxon>
        <taxon>Filobasidiales</taxon>
        <taxon>Filobasidiaceae</taxon>
        <taxon>Naganishia</taxon>
    </lineage>
</organism>